<dbReference type="Proteomes" id="UP001162891">
    <property type="component" value="Chromosome"/>
</dbReference>
<evidence type="ECO:0000313" key="9">
    <source>
        <dbReference type="Proteomes" id="UP001162891"/>
    </source>
</evidence>
<keyword evidence="9" id="KW-1185">Reference proteome</keyword>
<accession>A0ABN6MWZ5</accession>
<dbReference type="InterPro" id="IPR024478">
    <property type="entry name" value="HlyB_4HB_MCP"/>
</dbReference>
<dbReference type="EMBL" id="AP025591">
    <property type="protein sequence ID" value="BDG04248.1"/>
    <property type="molecule type" value="Genomic_DNA"/>
</dbReference>
<dbReference type="Pfam" id="PF00672">
    <property type="entry name" value="HAMP"/>
    <property type="match status" value="1"/>
</dbReference>
<dbReference type="InterPro" id="IPR003660">
    <property type="entry name" value="HAMP_dom"/>
</dbReference>
<keyword evidence="4" id="KW-0175">Coiled coil</keyword>
<dbReference type="InterPro" id="IPR004090">
    <property type="entry name" value="Chemotax_Me-accpt_rcpt"/>
</dbReference>
<evidence type="ECO:0000256" key="1">
    <source>
        <dbReference type="ARBA" id="ARBA00022500"/>
    </source>
</evidence>
<feature type="region of interest" description="Disordered" evidence="5">
    <location>
        <begin position="514"/>
        <end position="563"/>
    </location>
</feature>
<dbReference type="SUPFAM" id="SSF58104">
    <property type="entry name" value="Methyl-accepting chemotaxis protein (MCP) signaling domain"/>
    <property type="match status" value="1"/>
</dbReference>
<dbReference type="PROSITE" id="PS50111">
    <property type="entry name" value="CHEMOTAXIS_TRANSDUC_2"/>
    <property type="match status" value="1"/>
</dbReference>
<feature type="compositionally biased region" description="Polar residues" evidence="5">
    <location>
        <begin position="285"/>
        <end position="320"/>
    </location>
</feature>
<dbReference type="SMART" id="SM00304">
    <property type="entry name" value="HAMP"/>
    <property type="match status" value="1"/>
</dbReference>
<proteinExistence type="inferred from homology"/>
<dbReference type="PANTHER" id="PTHR43531">
    <property type="entry name" value="PROTEIN ICFG"/>
    <property type="match status" value="1"/>
</dbReference>
<evidence type="ECO:0000313" key="8">
    <source>
        <dbReference type="EMBL" id="BDG04248.1"/>
    </source>
</evidence>
<feature type="region of interest" description="Disordered" evidence="5">
    <location>
        <begin position="285"/>
        <end position="338"/>
    </location>
</feature>
<feature type="domain" description="Methyl-accepting transducer" evidence="6">
    <location>
        <begin position="270"/>
        <end position="485"/>
    </location>
</feature>
<comment type="similarity">
    <text evidence="2">Belongs to the methyl-accepting chemotaxis (MCP) protein family.</text>
</comment>
<evidence type="ECO:0000256" key="5">
    <source>
        <dbReference type="SAM" id="MobiDB-lite"/>
    </source>
</evidence>
<organism evidence="8 9">
    <name type="scientific">Anaeromyxobacter oryzae</name>
    <dbReference type="NCBI Taxonomy" id="2918170"/>
    <lineage>
        <taxon>Bacteria</taxon>
        <taxon>Pseudomonadati</taxon>
        <taxon>Myxococcota</taxon>
        <taxon>Myxococcia</taxon>
        <taxon>Myxococcales</taxon>
        <taxon>Cystobacterineae</taxon>
        <taxon>Anaeromyxobacteraceae</taxon>
        <taxon>Anaeromyxobacter</taxon>
    </lineage>
</organism>
<feature type="domain" description="HAMP" evidence="7">
    <location>
        <begin position="213"/>
        <end position="265"/>
    </location>
</feature>
<evidence type="ECO:0000256" key="2">
    <source>
        <dbReference type="ARBA" id="ARBA00029447"/>
    </source>
</evidence>
<keyword evidence="3" id="KW-0807">Transducer</keyword>
<dbReference type="InterPro" id="IPR004089">
    <property type="entry name" value="MCPsignal_dom"/>
</dbReference>
<dbReference type="InterPro" id="IPR051310">
    <property type="entry name" value="MCP_chemotaxis"/>
</dbReference>
<evidence type="ECO:0000259" key="6">
    <source>
        <dbReference type="PROSITE" id="PS50111"/>
    </source>
</evidence>
<dbReference type="CDD" id="cd06225">
    <property type="entry name" value="HAMP"/>
    <property type="match status" value="1"/>
</dbReference>
<feature type="coiled-coil region" evidence="4">
    <location>
        <begin position="463"/>
        <end position="494"/>
    </location>
</feature>
<name>A0ABN6MWZ5_9BACT</name>
<reference evidence="9" key="1">
    <citation type="journal article" date="2022" name="Int. J. Syst. Evol. Microbiol.">
        <title>Anaeromyxobacter oryzae sp. nov., Anaeromyxobacter diazotrophicus sp. nov. and Anaeromyxobacter paludicola sp. nov., isolated from paddy soils.</title>
        <authorList>
            <person name="Itoh H."/>
            <person name="Xu Z."/>
            <person name="Mise K."/>
            <person name="Masuda Y."/>
            <person name="Ushijima N."/>
            <person name="Hayakawa C."/>
            <person name="Shiratori Y."/>
            <person name="Senoo K."/>
        </authorList>
    </citation>
    <scope>NUCLEOTIDE SEQUENCE [LARGE SCALE GENOMIC DNA]</scope>
    <source>
        <strain evidence="9">Red232</strain>
    </source>
</reference>
<evidence type="ECO:0000259" key="7">
    <source>
        <dbReference type="PROSITE" id="PS50885"/>
    </source>
</evidence>
<dbReference type="Pfam" id="PF12729">
    <property type="entry name" value="4HB_MCP_1"/>
    <property type="match status" value="1"/>
</dbReference>
<protein>
    <submittedName>
        <fullName evidence="8">Methyl-accepting chemotaxis protein</fullName>
    </submittedName>
</protein>
<feature type="compositionally biased region" description="Low complexity" evidence="5">
    <location>
        <begin position="514"/>
        <end position="550"/>
    </location>
</feature>
<dbReference type="Pfam" id="PF00015">
    <property type="entry name" value="MCPsignal"/>
    <property type="match status" value="1"/>
</dbReference>
<sequence length="563" mass="58348">MKNLSIGIRLSLAFVLMLAITGAVAAAGYWGLARVSTTTLDMLAGDARTAAVADDGRSSVLELRRSEKDVLLNIGDAEKQAGYERAWSKSADRLRTDLADLSKLADDAEDRQAIETARRELEAYATGFAGVSTGARTGRFASPQEGNAAMAPVKDSIRALEVALDQLSEAHQKKMAEAGTVVSAAAADARSTMLLILLAGVALGAVVSVSITRSITNPLAGVLRVVERVAEGDLRELPTVDRTDETGRLQAAMRTMAEKLAQIIGEVRSGAEALTGASQQVSATAQALSQGTGEQAASVEETTSSLEEMTASITQNADNSRQTERMASEGARNAQESGRAVTETVGAMKAIAEKIGIIEEIAYQTNLLALNAAIEAARAGEHGKGFAVVATEVRKLAERAQKAAGEIGGLAASSVQVAERSGALITELVPAIQKTAELVQEVAAASQEQSAGVSQVSKAMGVVDQVTQRNASAAEELSSTAEEMSSQAEALQQLMAFFQVAHLGPVRAHAPAPRPALAAPAAHAISHAAPHPAPRAAQAADAAALPAPRRNGATHGDSGFKRF</sequence>
<keyword evidence="1" id="KW-0145">Chemotaxis</keyword>
<dbReference type="RefSeq" id="WP_248352612.1">
    <property type="nucleotide sequence ID" value="NZ_AP025591.1"/>
</dbReference>
<dbReference type="Gene3D" id="1.10.287.950">
    <property type="entry name" value="Methyl-accepting chemotaxis protein"/>
    <property type="match status" value="1"/>
</dbReference>
<dbReference type="SMART" id="SM00283">
    <property type="entry name" value="MA"/>
    <property type="match status" value="1"/>
</dbReference>
<evidence type="ECO:0000256" key="3">
    <source>
        <dbReference type="PROSITE-ProRule" id="PRU00284"/>
    </source>
</evidence>
<evidence type="ECO:0000256" key="4">
    <source>
        <dbReference type="SAM" id="Coils"/>
    </source>
</evidence>
<gene>
    <name evidence="8" type="primary">mcp_2</name>
    <name evidence="8" type="ORF">AMOR_32440</name>
</gene>
<dbReference type="PRINTS" id="PR00260">
    <property type="entry name" value="CHEMTRNSDUCR"/>
</dbReference>
<dbReference type="PROSITE" id="PS50885">
    <property type="entry name" value="HAMP"/>
    <property type="match status" value="1"/>
</dbReference>
<dbReference type="PANTHER" id="PTHR43531:SF11">
    <property type="entry name" value="METHYL-ACCEPTING CHEMOTAXIS PROTEIN 3"/>
    <property type="match status" value="1"/>
</dbReference>